<reference evidence="1 2" key="1">
    <citation type="submission" date="2014-06" db="EMBL/GenBank/DDBJ databases">
        <authorList>
            <person name="Swart Estienne"/>
        </authorList>
    </citation>
    <scope>NUCLEOTIDE SEQUENCE [LARGE SCALE GENOMIC DNA]</scope>
    <source>
        <strain evidence="1 2">130c</strain>
    </source>
</reference>
<evidence type="ECO:0000313" key="2">
    <source>
        <dbReference type="Proteomes" id="UP000039865"/>
    </source>
</evidence>
<protein>
    <recommendedName>
        <fullName evidence="3">FHA domain-containing protein</fullName>
    </recommendedName>
</protein>
<dbReference type="InParanoid" id="A0A078AT01"/>
<dbReference type="SUPFAM" id="SSF49879">
    <property type="entry name" value="SMAD/FHA domain"/>
    <property type="match status" value="1"/>
</dbReference>
<accession>A0A078AT01</accession>
<dbReference type="Proteomes" id="UP000039865">
    <property type="component" value="Unassembled WGS sequence"/>
</dbReference>
<dbReference type="InterPro" id="IPR008984">
    <property type="entry name" value="SMAD_FHA_dom_sf"/>
</dbReference>
<dbReference type="OrthoDB" id="311371at2759"/>
<organism evidence="1 2">
    <name type="scientific">Stylonychia lemnae</name>
    <name type="common">Ciliate</name>
    <dbReference type="NCBI Taxonomy" id="5949"/>
    <lineage>
        <taxon>Eukaryota</taxon>
        <taxon>Sar</taxon>
        <taxon>Alveolata</taxon>
        <taxon>Ciliophora</taxon>
        <taxon>Intramacronucleata</taxon>
        <taxon>Spirotrichea</taxon>
        <taxon>Stichotrichia</taxon>
        <taxon>Sporadotrichida</taxon>
        <taxon>Oxytrichidae</taxon>
        <taxon>Stylonychinae</taxon>
        <taxon>Stylonychia</taxon>
    </lineage>
</organism>
<evidence type="ECO:0000313" key="1">
    <source>
        <dbReference type="EMBL" id="CDW83973.1"/>
    </source>
</evidence>
<dbReference type="AlphaFoldDB" id="A0A078AT01"/>
<proteinExistence type="predicted"/>
<name>A0A078AT01_STYLE</name>
<sequence>MVRERCSQFHRELNTYIYSLSLNNSININSLTNQSHMNTNQTEQQFHSDDIMNLLAEIPLIIPKEEIKVAPTLILEVIDSPAQQNTPAYKYYLKKGQQFKINAQGLINSKRNKQDGYVFFGSDGNGGKQEQNSSFTNTLGGIFGNQNKKEVYNDVILGENFANKNGGGNGVNASLNGNQSTQGNFNQGNSNQMLTQNRRQFVVRYKMDTKGYYLKDAGEGSGTFILSNGFLISFGDSHLVVQIQKTTIDLNGQSYTKNKLCLKFLDGPRAQESLYLFSNHNISSTFLPNIKEIKIGRMSDCDIKYKNDASQNWVLYDGQGGNKKSTNGTWVYVDDQFRIYDQMVFRSCNYLFQCKLIDPEFDKNDDNVENDMYLAFQLDNNHHLRTFQNQ</sequence>
<gene>
    <name evidence="1" type="primary">Contig868.g943</name>
    <name evidence="1" type="ORF">STYLEM_13028</name>
</gene>
<dbReference type="EMBL" id="CCKQ01012360">
    <property type="protein sequence ID" value="CDW83973.1"/>
    <property type="molecule type" value="Genomic_DNA"/>
</dbReference>
<evidence type="ECO:0008006" key="3">
    <source>
        <dbReference type="Google" id="ProtNLM"/>
    </source>
</evidence>
<keyword evidence="2" id="KW-1185">Reference proteome</keyword>